<name>A0A8K0KKD3_LADFU</name>
<dbReference type="Pfam" id="PF00012">
    <property type="entry name" value="HSP70"/>
    <property type="match status" value="1"/>
</dbReference>
<evidence type="ECO:0000256" key="1">
    <source>
        <dbReference type="ARBA" id="ARBA00007381"/>
    </source>
</evidence>
<protein>
    <recommendedName>
        <fullName evidence="6">Heat shock protein 70</fullName>
    </recommendedName>
</protein>
<sequence length="239" mass="25482">MFGLYVGNSSACISMLKDGEVQVLVNDVGSRVTAASVEILDNERVVGVTAKAGPNNGGNVIFQSKMYLSPERVSENKVEGYCSVMSKEDGGYDYVVDTGSKKIGVTPKEVAIEIFHYLYKIASSASQGCGDICAILTVPHSFSQEAKDEFHDAALTGGFKILQVITDDAAAIMAYDCLAIEEATRKILVYRAGGTSIDVSVAHVVNGMLKIVKSVFEPGPSGNALTTAIFDYIARDVEM</sequence>
<keyword evidence="5" id="KW-1185">Reference proteome</keyword>
<dbReference type="InterPro" id="IPR013126">
    <property type="entry name" value="Hsp_70_fam"/>
</dbReference>
<dbReference type="PANTHER" id="PTHR45639">
    <property type="entry name" value="HSC70CB, ISOFORM G-RELATED"/>
    <property type="match status" value="1"/>
</dbReference>
<keyword evidence="3" id="KW-0067">ATP-binding</keyword>
<organism evidence="4 5">
    <name type="scientific">Ladona fulva</name>
    <name type="common">Scarce chaser dragonfly</name>
    <name type="synonym">Libellula fulva</name>
    <dbReference type="NCBI Taxonomy" id="123851"/>
    <lineage>
        <taxon>Eukaryota</taxon>
        <taxon>Metazoa</taxon>
        <taxon>Ecdysozoa</taxon>
        <taxon>Arthropoda</taxon>
        <taxon>Hexapoda</taxon>
        <taxon>Insecta</taxon>
        <taxon>Pterygota</taxon>
        <taxon>Palaeoptera</taxon>
        <taxon>Odonata</taxon>
        <taxon>Epiprocta</taxon>
        <taxon>Anisoptera</taxon>
        <taxon>Libelluloidea</taxon>
        <taxon>Libellulidae</taxon>
        <taxon>Ladona</taxon>
    </lineage>
</organism>
<dbReference type="EMBL" id="KZ308964">
    <property type="protein sequence ID" value="KAG8235889.1"/>
    <property type="molecule type" value="Genomic_DNA"/>
</dbReference>
<keyword evidence="2" id="KW-0547">Nucleotide-binding</keyword>
<reference evidence="4" key="1">
    <citation type="submission" date="2013-04" db="EMBL/GenBank/DDBJ databases">
        <authorList>
            <person name="Qu J."/>
            <person name="Murali S.C."/>
            <person name="Bandaranaike D."/>
            <person name="Bellair M."/>
            <person name="Blankenburg K."/>
            <person name="Chao H."/>
            <person name="Dinh H."/>
            <person name="Doddapaneni H."/>
            <person name="Downs B."/>
            <person name="Dugan-Rocha S."/>
            <person name="Elkadiri S."/>
            <person name="Gnanaolivu R.D."/>
            <person name="Hernandez B."/>
            <person name="Javaid M."/>
            <person name="Jayaseelan J.C."/>
            <person name="Lee S."/>
            <person name="Li M."/>
            <person name="Ming W."/>
            <person name="Munidasa M."/>
            <person name="Muniz J."/>
            <person name="Nguyen L."/>
            <person name="Ongeri F."/>
            <person name="Osuji N."/>
            <person name="Pu L.-L."/>
            <person name="Puazo M."/>
            <person name="Qu C."/>
            <person name="Quiroz J."/>
            <person name="Raj R."/>
            <person name="Weissenberger G."/>
            <person name="Xin Y."/>
            <person name="Zou X."/>
            <person name="Han Y."/>
            <person name="Richards S."/>
            <person name="Worley K."/>
            <person name="Muzny D."/>
            <person name="Gibbs R."/>
        </authorList>
    </citation>
    <scope>NUCLEOTIDE SEQUENCE</scope>
    <source>
        <strain evidence="4">Sampled in the wild</strain>
    </source>
</reference>
<comment type="similarity">
    <text evidence="1">Belongs to the heat shock protein 70 family.</text>
</comment>
<dbReference type="OrthoDB" id="29851at2759"/>
<reference evidence="4" key="2">
    <citation type="submission" date="2017-10" db="EMBL/GenBank/DDBJ databases">
        <title>Ladona fulva Genome sequencing and assembly.</title>
        <authorList>
            <person name="Murali S."/>
            <person name="Richards S."/>
            <person name="Bandaranaike D."/>
            <person name="Bellair M."/>
            <person name="Blankenburg K."/>
            <person name="Chao H."/>
            <person name="Dinh H."/>
            <person name="Doddapaneni H."/>
            <person name="Dugan-Rocha S."/>
            <person name="Elkadiri S."/>
            <person name="Gnanaolivu R."/>
            <person name="Hernandez B."/>
            <person name="Skinner E."/>
            <person name="Javaid M."/>
            <person name="Lee S."/>
            <person name="Li M."/>
            <person name="Ming W."/>
            <person name="Munidasa M."/>
            <person name="Muniz J."/>
            <person name="Nguyen L."/>
            <person name="Hughes D."/>
            <person name="Osuji N."/>
            <person name="Pu L.-L."/>
            <person name="Puazo M."/>
            <person name="Qu C."/>
            <person name="Quiroz J."/>
            <person name="Raj R."/>
            <person name="Weissenberger G."/>
            <person name="Xin Y."/>
            <person name="Zou X."/>
            <person name="Han Y."/>
            <person name="Worley K."/>
            <person name="Muzny D."/>
            <person name="Gibbs R."/>
        </authorList>
    </citation>
    <scope>NUCLEOTIDE SEQUENCE</scope>
    <source>
        <strain evidence="4">Sampled in the wild</strain>
    </source>
</reference>
<dbReference type="AlphaFoldDB" id="A0A8K0KKD3"/>
<evidence type="ECO:0008006" key="6">
    <source>
        <dbReference type="Google" id="ProtNLM"/>
    </source>
</evidence>
<dbReference type="Proteomes" id="UP000792457">
    <property type="component" value="Unassembled WGS sequence"/>
</dbReference>
<dbReference type="GO" id="GO:0140662">
    <property type="term" value="F:ATP-dependent protein folding chaperone"/>
    <property type="evidence" value="ECO:0007669"/>
    <property type="project" value="InterPro"/>
</dbReference>
<dbReference type="Gene3D" id="3.30.420.40">
    <property type="match status" value="2"/>
</dbReference>
<dbReference type="GO" id="GO:0005524">
    <property type="term" value="F:ATP binding"/>
    <property type="evidence" value="ECO:0007669"/>
    <property type="project" value="UniProtKB-KW"/>
</dbReference>
<gene>
    <name evidence="4" type="ORF">J437_LFUL010119</name>
</gene>
<evidence type="ECO:0000313" key="5">
    <source>
        <dbReference type="Proteomes" id="UP000792457"/>
    </source>
</evidence>
<comment type="caution">
    <text evidence="4">The sequence shown here is derived from an EMBL/GenBank/DDBJ whole genome shotgun (WGS) entry which is preliminary data.</text>
</comment>
<dbReference type="Gene3D" id="3.90.640.10">
    <property type="entry name" value="Actin, Chain A, domain 4"/>
    <property type="match status" value="1"/>
</dbReference>
<evidence type="ECO:0000313" key="4">
    <source>
        <dbReference type="EMBL" id="KAG8235889.1"/>
    </source>
</evidence>
<accession>A0A8K0KKD3</accession>
<dbReference type="SUPFAM" id="SSF53067">
    <property type="entry name" value="Actin-like ATPase domain"/>
    <property type="match status" value="1"/>
</dbReference>
<proteinExistence type="inferred from homology"/>
<evidence type="ECO:0000256" key="2">
    <source>
        <dbReference type="ARBA" id="ARBA00022741"/>
    </source>
</evidence>
<dbReference type="InterPro" id="IPR043129">
    <property type="entry name" value="ATPase_NBD"/>
</dbReference>
<dbReference type="Gene3D" id="3.30.30.30">
    <property type="match status" value="1"/>
</dbReference>
<evidence type="ECO:0000256" key="3">
    <source>
        <dbReference type="ARBA" id="ARBA00022840"/>
    </source>
</evidence>